<protein>
    <submittedName>
        <fullName evidence="1">DUF393 domain-containing protein</fullName>
    </submittedName>
</protein>
<proteinExistence type="predicted"/>
<dbReference type="Pfam" id="PF04134">
    <property type="entry name" value="DCC1-like"/>
    <property type="match status" value="1"/>
</dbReference>
<dbReference type="AlphaFoldDB" id="A0A939JQX3"/>
<accession>A0A939JQX3</accession>
<reference evidence="1" key="1">
    <citation type="submission" date="2021-03" db="EMBL/GenBank/DDBJ databases">
        <title>Streptomyces strains.</title>
        <authorList>
            <person name="Lund M.B."/>
            <person name="Toerring T."/>
        </authorList>
    </citation>
    <scope>NUCLEOTIDE SEQUENCE</scope>
    <source>
        <strain evidence="1">JCM 4242</strain>
    </source>
</reference>
<dbReference type="GO" id="GO:0015035">
    <property type="term" value="F:protein-disulfide reductase activity"/>
    <property type="evidence" value="ECO:0007669"/>
    <property type="project" value="InterPro"/>
</dbReference>
<evidence type="ECO:0000313" key="1">
    <source>
        <dbReference type="EMBL" id="MBO0654177.1"/>
    </source>
</evidence>
<organism evidence="1 2">
    <name type="scientific">Streptomyces triculaminicus</name>
    <dbReference type="NCBI Taxonomy" id="2816232"/>
    <lineage>
        <taxon>Bacteria</taxon>
        <taxon>Bacillati</taxon>
        <taxon>Actinomycetota</taxon>
        <taxon>Actinomycetes</taxon>
        <taxon>Kitasatosporales</taxon>
        <taxon>Streptomycetaceae</taxon>
        <taxon>Streptomyces</taxon>
    </lineage>
</organism>
<dbReference type="InterPro" id="IPR007263">
    <property type="entry name" value="DCC1-like"/>
</dbReference>
<dbReference type="EMBL" id="JAFMOF010000002">
    <property type="protein sequence ID" value="MBO0654177.1"/>
    <property type="molecule type" value="Genomic_DNA"/>
</dbReference>
<dbReference type="Proteomes" id="UP000664781">
    <property type="component" value="Unassembled WGS sequence"/>
</dbReference>
<evidence type="ECO:0000313" key="2">
    <source>
        <dbReference type="Proteomes" id="UP000664781"/>
    </source>
</evidence>
<sequence length="171" mass="18208">MTAVAAAGRGAHRAPVRRLTVLYDAQCPLCAFVRDWLTGQRQLVPLDTVPAGSPEARRRFPALDHAATLEEITVVGDGGQIHRGPGAWIACLWALAEHRPLAYRLSTPSGLRVARGAVLAAAKYRGARWRRGAAKPGHDVYGGRSGWAYDPANGWIHLGAPACDSGCAVPD</sequence>
<gene>
    <name evidence="1" type="ORF">J1792_15770</name>
</gene>
<dbReference type="RefSeq" id="WP_086566818.1">
    <property type="nucleotide sequence ID" value="NZ_JAFMOF010000002.1"/>
</dbReference>
<name>A0A939JQX3_9ACTN</name>
<keyword evidence="2" id="KW-1185">Reference proteome</keyword>
<comment type="caution">
    <text evidence="1">The sequence shown here is derived from an EMBL/GenBank/DDBJ whole genome shotgun (WGS) entry which is preliminary data.</text>
</comment>